<protein>
    <submittedName>
        <fullName evidence="2">LAFE_0F10132g1_1</fullName>
    </submittedName>
</protein>
<dbReference type="OMA" id="YQAQFLY"/>
<dbReference type="AlphaFoldDB" id="A0A1G4MFF1"/>
<feature type="transmembrane region" description="Helical" evidence="1">
    <location>
        <begin position="228"/>
        <end position="246"/>
    </location>
</feature>
<dbReference type="EMBL" id="LT598490">
    <property type="protein sequence ID" value="SCW02599.1"/>
    <property type="molecule type" value="Genomic_DNA"/>
</dbReference>
<keyword evidence="1" id="KW-0812">Transmembrane</keyword>
<feature type="transmembrane region" description="Helical" evidence="1">
    <location>
        <begin position="35"/>
        <end position="57"/>
    </location>
</feature>
<feature type="transmembrane region" description="Helical" evidence="1">
    <location>
        <begin position="159"/>
        <end position="179"/>
    </location>
</feature>
<keyword evidence="1" id="KW-0472">Membrane</keyword>
<accession>A0A1G4MFF1</accession>
<dbReference type="Proteomes" id="UP000190831">
    <property type="component" value="Chromosome F"/>
</dbReference>
<organism evidence="2 3">
    <name type="scientific">Lachancea fermentati</name>
    <name type="common">Zygosaccharomyces fermentati</name>
    <dbReference type="NCBI Taxonomy" id="4955"/>
    <lineage>
        <taxon>Eukaryota</taxon>
        <taxon>Fungi</taxon>
        <taxon>Dikarya</taxon>
        <taxon>Ascomycota</taxon>
        <taxon>Saccharomycotina</taxon>
        <taxon>Saccharomycetes</taxon>
        <taxon>Saccharomycetales</taxon>
        <taxon>Saccharomycetaceae</taxon>
        <taxon>Lachancea</taxon>
    </lineage>
</organism>
<feature type="transmembrane region" description="Helical" evidence="1">
    <location>
        <begin position="114"/>
        <end position="139"/>
    </location>
</feature>
<keyword evidence="3" id="KW-1185">Reference proteome</keyword>
<proteinExistence type="predicted"/>
<feature type="transmembrane region" description="Helical" evidence="1">
    <location>
        <begin position="77"/>
        <end position="102"/>
    </location>
</feature>
<gene>
    <name evidence="2" type="ORF">LAFE_0F10132G</name>
</gene>
<evidence type="ECO:0000313" key="3">
    <source>
        <dbReference type="Proteomes" id="UP000190831"/>
    </source>
</evidence>
<name>A0A1G4MFF1_LACFM</name>
<evidence type="ECO:0000313" key="2">
    <source>
        <dbReference type="EMBL" id="SCW02599.1"/>
    </source>
</evidence>
<keyword evidence="1" id="KW-1133">Transmembrane helix</keyword>
<sequence length="258" mass="29882">MFQVISLILDCVAILYQKRYNRLHRSIYGLSYDMYVLNLFSCCISIYCTLQYMFSPLVRNQLSRRFPLFYPRDETKVPISVGLLIAEFMNVFCVCLVLKQLIRYRSTQHIHQGLSIICVFVLLFAISFSIFTFACSSLYLPDQDMGRFGIFYLEHINYLWMIGNFLSAFHIVPQVTLNWMGSCTQGVSSKFVVLSMLSVLTAIIGNMLAGPKIFYKIPFNHIPIFRSLSQLIFLSIILYQAQFAYLGRKPILPKKNTD</sequence>
<feature type="transmembrane region" description="Helical" evidence="1">
    <location>
        <begin position="191"/>
        <end position="208"/>
    </location>
</feature>
<reference evidence="3" key="1">
    <citation type="submission" date="2016-03" db="EMBL/GenBank/DDBJ databases">
        <authorList>
            <person name="Devillers H."/>
        </authorList>
    </citation>
    <scope>NUCLEOTIDE SEQUENCE [LARGE SCALE GENOMIC DNA]</scope>
</reference>
<dbReference type="OrthoDB" id="75720at2759"/>
<evidence type="ECO:0000256" key="1">
    <source>
        <dbReference type="SAM" id="Phobius"/>
    </source>
</evidence>